<dbReference type="GO" id="GO:0004497">
    <property type="term" value="F:monooxygenase activity"/>
    <property type="evidence" value="ECO:0007669"/>
    <property type="project" value="UniProtKB-ARBA"/>
</dbReference>
<dbReference type="InterPro" id="IPR017941">
    <property type="entry name" value="Rieske_2Fe-2S"/>
</dbReference>
<dbReference type="InterPro" id="IPR036188">
    <property type="entry name" value="FAD/NAD-bd_sf"/>
</dbReference>
<dbReference type="InterPro" id="IPR038010">
    <property type="entry name" value="YhfW_C"/>
</dbReference>
<dbReference type="Gene3D" id="3.50.50.60">
    <property type="entry name" value="FAD/NAD(P)-binding domain"/>
    <property type="match status" value="1"/>
</dbReference>
<reference evidence="7" key="1">
    <citation type="submission" date="2019-12" db="EMBL/GenBank/DDBJ databases">
        <title>Clostridiaceae gen. nov. sp. nov., isolated from sediment in Xinjiang, China.</title>
        <authorList>
            <person name="Zhang R."/>
        </authorList>
    </citation>
    <scope>NUCLEOTIDE SEQUENCE</scope>
    <source>
        <strain evidence="7">D2Q-11</strain>
    </source>
</reference>
<keyword evidence="8" id="KW-1185">Reference proteome</keyword>
<dbReference type="PANTHER" id="PTHR13847">
    <property type="entry name" value="SARCOSINE DEHYDROGENASE-RELATED"/>
    <property type="match status" value="1"/>
</dbReference>
<dbReference type="FunFam" id="2.102.10.10:FF:000014">
    <property type="entry name" value="Oxidoreductase, FAD dependent"/>
    <property type="match status" value="1"/>
</dbReference>
<dbReference type="SUPFAM" id="SSF50022">
    <property type="entry name" value="ISP domain"/>
    <property type="match status" value="1"/>
</dbReference>
<dbReference type="GO" id="GO:0005737">
    <property type="term" value="C:cytoplasm"/>
    <property type="evidence" value="ECO:0007669"/>
    <property type="project" value="TreeGrafter"/>
</dbReference>
<comment type="caution">
    <text evidence="7">The sequence shown here is derived from an EMBL/GenBank/DDBJ whole genome shotgun (WGS) entry which is preliminary data.</text>
</comment>
<keyword evidence="4" id="KW-0411">Iron-sulfur</keyword>
<dbReference type="CDD" id="cd03477">
    <property type="entry name" value="Rieske_YhfW_C"/>
    <property type="match status" value="1"/>
</dbReference>
<name>A0A942UW51_9FIRM</name>
<evidence type="ECO:0000313" key="8">
    <source>
        <dbReference type="Proteomes" id="UP000724672"/>
    </source>
</evidence>
<dbReference type="PANTHER" id="PTHR13847:SF274">
    <property type="entry name" value="RIESKE 2FE-2S IRON-SULFUR PROTEIN YHFW-RELATED"/>
    <property type="match status" value="1"/>
</dbReference>
<evidence type="ECO:0000256" key="1">
    <source>
        <dbReference type="ARBA" id="ARBA00022714"/>
    </source>
</evidence>
<dbReference type="GO" id="GO:0046872">
    <property type="term" value="F:metal ion binding"/>
    <property type="evidence" value="ECO:0007669"/>
    <property type="project" value="UniProtKB-KW"/>
</dbReference>
<evidence type="ECO:0000256" key="5">
    <source>
        <dbReference type="ARBA" id="ARBA00023157"/>
    </source>
</evidence>
<keyword evidence="5" id="KW-1015">Disulfide bond</keyword>
<dbReference type="PRINTS" id="PR00162">
    <property type="entry name" value="RIESKE"/>
</dbReference>
<dbReference type="Pfam" id="PF01266">
    <property type="entry name" value="DAO"/>
    <property type="match status" value="1"/>
</dbReference>
<dbReference type="PROSITE" id="PS51296">
    <property type="entry name" value="RIESKE"/>
    <property type="match status" value="1"/>
</dbReference>
<protein>
    <submittedName>
        <fullName evidence="7">FAD-dependent oxidoreductase</fullName>
    </submittedName>
</protein>
<dbReference type="SUPFAM" id="SSF51971">
    <property type="entry name" value="Nucleotide-binding domain"/>
    <property type="match status" value="1"/>
</dbReference>
<proteinExistence type="predicted"/>
<dbReference type="AlphaFoldDB" id="A0A942UW51"/>
<evidence type="ECO:0000259" key="6">
    <source>
        <dbReference type="PROSITE" id="PS51296"/>
    </source>
</evidence>
<feature type="domain" description="Rieske" evidence="6">
    <location>
        <begin position="419"/>
        <end position="506"/>
    </location>
</feature>
<keyword evidence="3" id="KW-0408">Iron</keyword>
<keyword evidence="1" id="KW-0001">2Fe-2S</keyword>
<evidence type="ECO:0000313" key="7">
    <source>
        <dbReference type="EMBL" id="MBS4539160.1"/>
    </source>
</evidence>
<evidence type="ECO:0000256" key="3">
    <source>
        <dbReference type="ARBA" id="ARBA00023004"/>
    </source>
</evidence>
<keyword evidence="2" id="KW-0479">Metal-binding</keyword>
<sequence>MNNFNNLPESYWLDSTEKTNYPSLDKDMEVDVAIIGGGMAGITAGFILKRRGLKVAVLEVDRILEGTTAKTTAKITSQHGLFYDNLINNVGEEKARQYADANESAKEFIQSIIEEKGIDCDFSIMPAYVYTQDDSYVEKIKKEVEAASRLGIDASFVSDTHLPFPIKGAVRFENQAQFHPRKYLLELAKEIPGEGSHIFENTKVLDVKENTPNEVIIENGYTVKANKVIIASHYPMENLKGLYFSRIYTERAYIIGVLAEENFPEGMYINAESPTRSLRRQRYKDGQMILIAGENHKTGQGKSTEVHYNSLKQFAEDNFTIKDIPYRWSTQDCMTMDDIPFIGHITSNTKGIYVATGFKKWGMTNSTASAMILSDIITEGYSTHSEVFDPSRSDIKGGIGTFIKENLNVGYEFIKGKLNLEDNDTEITTGEGKVVDFKGKRVGFYRNTDGKTYIVDTTCTHLGCELQWNKAEKSWDCPCHGSRFSYDGKIIEGPALKELDVTIIED</sequence>
<dbReference type="Proteomes" id="UP000724672">
    <property type="component" value="Unassembled WGS sequence"/>
</dbReference>
<dbReference type="InterPro" id="IPR006076">
    <property type="entry name" value="FAD-dep_OxRdtase"/>
</dbReference>
<dbReference type="Pfam" id="PF00355">
    <property type="entry name" value="Rieske"/>
    <property type="match status" value="1"/>
</dbReference>
<dbReference type="InterPro" id="IPR005805">
    <property type="entry name" value="Rieske_Fe-S_prot_C"/>
</dbReference>
<dbReference type="GO" id="GO:0016020">
    <property type="term" value="C:membrane"/>
    <property type="evidence" value="ECO:0007669"/>
    <property type="project" value="InterPro"/>
</dbReference>
<dbReference type="GO" id="GO:0051537">
    <property type="term" value="F:2 iron, 2 sulfur cluster binding"/>
    <property type="evidence" value="ECO:0007669"/>
    <property type="project" value="UniProtKB-KW"/>
</dbReference>
<evidence type="ECO:0000256" key="2">
    <source>
        <dbReference type="ARBA" id="ARBA00022723"/>
    </source>
</evidence>
<organism evidence="7 8">
    <name type="scientific">Anaeromonas frigoriresistens</name>
    <dbReference type="NCBI Taxonomy" id="2683708"/>
    <lineage>
        <taxon>Bacteria</taxon>
        <taxon>Bacillati</taxon>
        <taxon>Bacillota</taxon>
        <taxon>Tissierellia</taxon>
        <taxon>Tissierellales</taxon>
        <taxon>Thermohalobacteraceae</taxon>
        <taxon>Anaeromonas</taxon>
    </lineage>
</organism>
<dbReference type="EMBL" id="WSFT01000042">
    <property type="protein sequence ID" value="MBS4539160.1"/>
    <property type="molecule type" value="Genomic_DNA"/>
</dbReference>
<evidence type="ECO:0000256" key="4">
    <source>
        <dbReference type="ARBA" id="ARBA00023014"/>
    </source>
</evidence>
<dbReference type="InterPro" id="IPR036922">
    <property type="entry name" value="Rieske_2Fe-2S_sf"/>
</dbReference>
<dbReference type="GO" id="GO:0016705">
    <property type="term" value="F:oxidoreductase activity, acting on paired donors, with incorporation or reduction of molecular oxygen"/>
    <property type="evidence" value="ECO:0007669"/>
    <property type="project" value="UniProtKB-ARBA"/>
</dbReference>
<dbReference type="RefSeq" id="WP_203367085.1">
    <property type="nucleotide sequence ID" value="NZ_WSFT01000042.1"/>
</dbReference>
<dbReference type="Gene3D" id="2.102.10.10">
    <property type="entry name" value="Rieske [2Fe-2S] iron-sulphur domain"/>
    <property type="match status" value="1"/>
</dbReference>
<dbReference type="Gene3D" id="3.30.9.10">
    <property type="entry name" value="D-Amino Acid Oxidase, subunit A, domain 2"/>
    <property type="match status" value="1"/>
</dbReference>
<accession>A0A942UW51</accession>
<gene>
    <name evidence="7" type="ORF">GOQ27_11855</name>
</gene>